<dbReference type="Pfam" id="PF07811">
    <property type="entry name" value="TadE"/>
    <property type="match status" value="1"/>
</dbReference>
<keyword evidence="1" id="KW-1133">Transmembrane helix</keyword>
<feature type="transmembrane region" description="Helical" evidence="1">
    <location>
        <begin position="20"/>
        <end position="46"/>
    </location>
</feature>
<reference evidence="3" key="1">
    <citation type="submission" date="2021-02" db="EMBL/GenBank/DDBJ databases">
        <title>Genome-Resolved Metagenomics of a Microbial Community Performing Photosynthetic Biological Nutrient Removal.</title>
        <authorList>
            <person name="Mcdaniel E.A."/>
        </authorList>
    </citation>
    <scope>NUCLEOTIDE SEQUENCE</scope>
    <source>
        <strain evidence="3">UWPOB_OBS1</strain>
    </source>
</reference>
<dbReference type="InterPro" id="IPR012495">
    <property type="entry name" value="TadE-like_dom"/>
</dbReference>
<dbReference type="EMBL" id="JAFLCK010000014">
    <property type="protein sequence ID" value="MBN8660846.1"/>
    <property type="molecule type" value="Genomic_DNA"/>
</dbReference>
<gene>
    <name evidence="3" type="ORF">J0M35_10805</name>
</gene>
<feature type="domain" description="TadE-like" evidence="2">
    <location>
        <begin position="17"/>
        <end position="59"/>
    </location>
</feature>
<dbReference type="Proteomes" id="UP000664277">
    <property type="component" value="Unassembled WGS sequence"/>
</dbReference>
<keyword evidence="1" id="KW-0472">Membrane</keyword>
<evidence type="ECO:0000313" key="3">
    <source>
        <dbReference type="EMBL" id="MBN8660846.1"/>
    </source>
</evidence>
<comment type="caution">
    <text evidence="3">The sequence shown here is derived from an EMBL/GenBank/DDBJ whole genome shotgun (WGS) entry which is preliminary data.</text>
</comment>
<evidence type="ECO:0000259" key="2">
    <source>
        <dbReference type="Pfam" id="PF07811"/>
    </source>
</evidence>
<organism evidence="3 4">
    <name type="scientific">Candidatus Obscuribacter phosphatis</name>
    <dbReference type="NCBI Taxonomy" id="1906157"/>
    <lineage>
        <taxon>Bacteria</taxon>
        <taxon>Bacillati</taxon>
        <taxon>Candidatus Melainabacteria</taxon>
        <taxon>Candidatus Obscuribacterales</taxon>
        <taxon>Candidatus Obscuribacteraceae</taxon>
        <taxon>Candidatus Obscuribacter</taxon>
    </lineage>
</organism>
<evidence type="ECO:0000313" key="4">
    <source>
        <dbReference type="Proteomes" id="UP000664277"/>
    </source>
</evidence>
<name>A0A8J7TMB4_9BACT</name>
<accession>A0A8J7TMB4</accession>
<sequence>MIFSKRHLSKRTGRRSGQQLVELAAGLLVLIPIFLLIIDVVVFYLAATLNDNACRDAARAASVIEPVASDSSGNLSGSSPIRQRAASVVTKMQHLDGYIIGPRLQTVSLSSDFKRPTNAIMGGNFEGSVEVTTQVDYRLPATIPGILPAQVTLTSRQSFPLTAVLAPQVVPL</sequence>
<keyword evidence="1" id="KW-0812">Transmembrane</keyword>
<protein>
    <submittedName>
        <fullName evidence="3">Pilus assembly protein</fullName>
    </submittedName>
</protein>
<dbReference type="AlphaFoldDB" id="A0A8J7TMB4"/>
<proteinExistence type="predicted"/>
<evidence type="ECO:0000256" key="1">
    <source>
        <dbReference type="SAM" id="Phobius"/>
    </source>
</evidence>